<feature type="transmembrane region" description="Helical" evidence="1">
    <location>
        <begin position="27"/>
        <end position="45"/>
    </location>
</feature>
<feature type="transmembrane region" description="Helical" evidence="1">
    <location>
        <begin position="170"/>
        <end position="191"/>
    </location>
</feature>
<protein>
    <submittedName>
        <fullName evidence="2">Uncharacterized protein</fullName>
    </submittedName>
</protein>
<name>A0A7C3WFS7_9BACT</name>
<sequence>MRSIYEFATHVFQPLTTAWSSPRTERAISGALVVIFLMSLAGIELKRHGWLPSWLMGITPDNHFHAVSVAFTLVLILEVIGLILILPCSFSKSMGKQFEILSLILLRNSFKELVNLPEPLHVGGDWTFILRIVSDGVGALIIFGMLGLYDRLPQLSLPQTGMRLARGYARYAFIASKKIVALVLLAVFAVLGCRAVWEGLTHQHTFEFFDTFYTVLVFSDILLVLLSQRFIPGYLAVFRNSGYALATLGIRLALAAPPFYNTALGIGSALYAVALTWTFNRLVSGQAEHTAEK</sequence>
<feature type="transmembrane region" description="Helical" evidence="1">
    <location>
        <begin position="266"/>
        <end position="283"/>
    </location>
</feature>
<dbReference type="AlphaFoldDB" id="A0A7C3WFS7"/>
<keyword evidence="1" id="KW-0472">Membrane</keyword>
<keyword evidence="1" id="KW-1133">Transmembrane helix</keyword>
<comment type="caution">
    <text evidence="2">The sequence shown here is derived from an EMBL/GenBank/DDBJ whole genome shotgun (WGS) entry which is preliminary data.</text>
</comment>
<organism evidence="2">
    <name type="scientific">Fundidesulfovibrio putealis</name>
    <dbReference type="NCBI Taxonomy" id="270496"/>
    <lineage>
        <taxon>Bacteria</taxon>
        <taxon>Pseudomonadati</taxon>
        <taxon>Thermodesulfobacteriota</taxon>
        <taxon>Desulfovibrionia</taxon>
        <taxon>Desulfovibrionales</taxon>
        <taxon>Desulfovibrionaceae</taxon>
        <taxon>Fundidesulfovibrio</taxon>
    </lineage>
</organism>
<evidence type="ECO:0000256" key="1">
    <source>
        <dbReference type="SAM" id="Phobius"/>
    </source>
</evidence>
<proteinExistence type="predicted"/>
<evidence type="ECO:0000313" key="2">
    <source>
        <dbReference type="EMBL" id="HGG91537.1"/>
    </source>
</evidence>
<gene>
    <name evidence="2" type="ORF">ENR59_01110</name>
</gene>
<feature type="transmembrane region" description="Helical" evidence="1">
    <location>
        <begin position="66"/>
        <end position="86"/>
    </location>
</feature>
<reference evidence="2" key="1">
    <citation type="journal article" date="2020" name="mSystems">
        <title>Genome- and Community-Level Interaction Insights into Carbon Utilization and Element Cycling Functions of Hydrothermarchaeota in Hydrothermal Sediment.</title>
        <authorList>
            <person name="Zhou Z."/>
            <person name="Liu Y."/>
            <person name="Xu W."/>
            <person name="Pan J."/>
            <person name="Luo Z.H."/>
            <person name="Li M."/>
        </authorList>
    </citation>
    <scope>NUCLEOTIDE SEQUENCE [LARGE SCALE GENOMIC DNA]</scope>
    <source>
        <strain evidence="2">SpSt-413</strain>
    </source>
</reference>
<accession>A0A7C3WFS7</accession>
<keyword evidence="1" id="KW-0812">Transmembrane</keyword>
<feature type="transmembrane region" description="Helical" evidence="1">
    <location>
        <begin position="211"/>
        <end position="231"/>
    </location>
</feature>
<dbReference type="EMBL" id="DSRP01000079">
    <property type="protein sequence ID" value="HGG91537.1"/>
    <property type="molecule type" value="Genomic_DNA"/>
</dbReference>